<evidence type="ECO:0000256" key="2">
    <source>
        <dbReference type="SAM" id="MobiDB-lite"/>
    </source>
</evidence>
<name>A0A388MCV3_CHABU</name>
<feature type="region of interest" description="Disordered" evidence="2">
    <location>
        <begin position="146"/>
        <end position="171"/>
    </location>
</feature>
<proteinExistence type="predicted"/>
<organism evidence="3 4">
    <name type="scientific">Chara braunii</name>
    <name type="common">Braun's stonewort</name>
    <dbReference type="NCBI Taxonomy" id="69332"/>
    <lineage>
        <taxon>Eukaryota</taxon>
        <taxon>Viridiplantae</taxon>
        <taxon>Streptophyta</taxon>
        <taxon>Charophyceae</taxon>
        <taxon>Charales</taxon>
        <taxon>Characeae</taxon>
        <taxon>Chara</taxon>
    </lineage>
</organism>
<feature type="coiled-coil region" evidence="1">
    <location>
        <begin position="61"/>
        <end position="138"/>
    </location>
</feature>
<keyword evidence="4" id="KW-1185">Reference proteome</keyword>
<dbReference type="Proteomes" id="UP000265515">
    <property type="component" value="Unassembled WGS sequence"/>
</dbReference>
<gene>
    <name evidence="3" type="ORF">CBR_g55205</name>
</gene>
<keyword evidence="1" id="KW-0175">Coiled coil</keyword>
<dbReference type="AlphaFoldDB" id="A0A388MCV3"/>
<evidence type="ECO:0000313" key="4">
    <source>
        <dbReference type="Proteomes" id="UP000265515"/>
    </source>
</evidence>
<comment type="caution">
    <text evidence="3">The sequence shown here is derived from an EMBL/GenBank/DDBJ whole genome shotgun (WGS) entry which is preliminary data.</text>
</comment>
<dbReference type="Gramene" id="GBG92325">
    <property type="protein sequence ID" value="GBG92325"/>
    <property type="gene ID" value="CBR_g55205"/>
</dbReference>
<dbReference type="EMBL" id="BFEA01001035">
    <property type="protein sequence ID" value="GBG92325.1"/>
    <property type="molecule type" value="Genomic_DNA"/>
</dbReference>
<evidence type="ECO:0000313" key="3">
    <source>
        <dbReference type="EMBL" id="GBG92325.1"/>
    </source>
</evidence>
<sequence>MKAVCELALGRKVDLPGDEETEVCKLRIAKELDELKAKCGSSTAVSNLESLRKEEEALIKMQDVRNNEQRLCKEIKELKAKVNDGHSDKNSDEVVALKLQVRELNGFRRALEEKNCEVASLRKENTHLRNDFKELKEQVLLLKNPGKRGGTGVVEKSPPEAPSRGKMRPNAMYTPKDMEGLYKAYKEALEGKELALREADALKDRLTKAGAAKYCMFVRRSAVRKTTPRNLKTAMNAVEVESDGDKEAVGTDEERRKVGGPTIVDAAHELEQAMLRSFRRKG</sequence>
<evidence type="ECO:0000256" key="1">
    <source>
        <dbReference type="SAM" id="Coils"/>
    </source>
</evidence>
<accession>A0A388MCV3</accession>
<reference evidence="3 4" key="1">
    <citation type="journal article" date="2018" name="Cell">
        <title>The Chara Genome: Secondary Complexity and Implications for Plant Terrestrialization.</title>
        <authorList>
            <person name="Nishiyama T."/>
            <person name="Sakayama H."/>
            <person name="Vries J.D."/>
            <person name="Buschmann H."/>
            <person name="Saint-Marcoux D."/>
            <person name="Ullrich K.K."/>
            <person name="Haas F.B."/>
            <person name="Vanderstraeten L."/>
            <person name="Becker D."/>
            <person name="Lang D."/>
            <person name="Vosolsobe S."/>
            <person name="Rombauts S."/>
            <person name="Wilhelmsson P.K.I."/>
            <person name="Janitza P."/>
            <person name="Kern R."/>
            <person name="Heyl A."/>
            <person name="Rumpler F."/>
            <person name="Villalobos L.I.A.C."/>
            <person name="Clay J.M."/>
            <person name="Skokan R."/>
            <person name="Toyoda A."/>
            <person name="Suzuki Y."/>
            <person name="Kagoshima H."/>
            <person name="Schijlen E."/>
            <person name="Tajeshwar N."/>
            <person name="Catarino B."/>
            <person name="Hetherington A.J."/>
            <person name="Saltykova A."/>
            <person name="Bonnot C."/>
            <person name="Breuninger H."/>
            <person name="Symeonidi A."/>
            <person name="Radhakrishnan G.V."/>
            <person name="Van Nieuwerburgh F."/>
            <person name="Deforce D."/>
            <person name="Chang C."/>
            <person name="Karol K.G."/>
            <person name="Hedrich R."/>
            <person name="Ulvskov P."/>
            <person name="Glockner G."/>
            <person name="Delwiche C.F."/>
            <person name="Petrasek J."/>
            <person name="Van de Peer Y."/>
            <person name="Friml J."/>
            <person name="Beilby M."/>
            <person name="Dolan L."/>
            <person name="Kohara Y."/>
            <person name="Sugano S."/>
            <person name="Fujiyama A."/>
            <person name="Delaux P.-M."/>
            <person name="Quint M."/>
            <person name="TheiBen G."/>
            <person name="Hagemann M."/>
            <person name="Harholt J."/>
            <person name="Dunand C."/>
            <person name="Zachgo S."/>
            <person name="Langdale J."/>
            <person name="Maumus F."/>
            <person name="Straeten D.V.D."/>
            <person name="Gould S.B."/>
            <person name="Rensing S.A."/>
        </authorList>
    </citation>
    <scope>NUCLEOTIDE SEQUENCE [LARGE SCALE GENOMIC DNA]</scope>
    <source>
        <strain evidence="3 4">S276</strain>
    </source>
</reference>
<protein>
    <submittedName>
        <fullName evidence="3">Uncharacterized protein</fullName>
    </submittedName>
</protein>